<name>A0A926HJS8_9FIRM</name>
<sequence>MQFLTENLGTILVGLAVALLLTLVVVKLFRDRKKGKSACGCGGACSGCPGAAMCHHGHSKT</sequence>
<comment type="caution">
    <text evidence="2">The sequence shown here is derived from an EMBL/GenBank/DDBJ whole genome shotgun (WGS) entry which is preliminary data.</text>
</comment>
<evidence type="ECO:0000313" key="3">
    <source>
        <dbReference type="Proteomes" id="UP000654279"/>
    </source>
</evidence>
<keyword evidence="3" id="KW-1185">Reference proteome</keyword>
<evidence type="ECO:0000313" key="2">
    <source>
        <dbReference type="EMBL" id="MBC8530192.1"/>
    </source>
</evidence>
<accession>A0A926HJS8</accession>
<protein>
    <submittedName>
        <fullName evidence="2">FeoB-associated Cys-rich membrane protein</fullName>
    </submittedName>
</protein>
<reference evidence="2" key="1">
    <citation type="submission" date="2020-08" db="EMBL/GenBank/DDBJ databases">
        <title>Genome public.</title>
        <authorList>
            <person name="Liu C."/>
            <person name="Sun Q."/>
        </authorList>
    </citation>
    <scope>NUCLEOTIDE SEQUENCE</scope>
    <source>
        <strain evidence="2">NSJ-44</strain>
    </source>
</reference>
<dbReference type="Pfam" id="PF12669">
    <property type="entry name" value="FeoB_associated"/>
    <property type="match status" value="1"/>
</dbReference>
<feature type="transmembrane region" description="Helical" evidence="1">
    <location>
        <begin position="12"/>
        <end position="29"/>
    </location>
</feature>
<evidence type="ECO:0000256" key="1">
    <source>
        <dbReference type="SAM" id="Phobius"/>
    </source>
</evidence>
<organism evidence="2 3">
    <name type="scientific">Luoshenia tenuis</name>
    <dbReference type="NCBI Taxonomy" id="2763654"/>
    <lineage>
        <taxon>Bacteria</taxon>
        <taxon>Bacillati</taxon>
        <taxon>Bacillota</taxon>
        <taxon>Clostridia</taxon>
        <taxon>Christensenellales</taxon>
        <taxon>Christensenellaceae</taxon>
        <taxon>Luoshenia</taxon>
    </lineage>
</organism>
<keyword evidence="1" id="KW-0812">Transmembrane</keyword>
<gene>
    <name evidence="2" type="ORF">H8699_12185</name>
</gene>
<dbReference type="AlphaFoldDB" id="A0A926HJS8"/>
<dbReference type="EMBL" id="JACRSO010000006">
    <property type="protein sequence ID" value="MBC8530192.1"/>
    <property type="molecule type" value="Genomic_DNA"/>
</dbReference>
<dbReference type="Proteomes" id="UP000654279">
    <property type="component" value="Unassembled WGS sequence"/>
</dbReference>
<keyword evidence="1" id="KW-1133">Transmembrane helix</keyword>
<keyword evidence="1" id="KW-0472">Membrane</keyword>
<proteinExistence type="predicted"/>